<organism evidence="12 13">
    <name type="scientific">Sulfobacillus thermosulfidooxidans (strain DSM 9293 / VKM B-1269 / AT-1)</name>
    <dbReference type="NCBI Taxonomy" id="929705"/>
    <lineage>
        <taxon>Bacteria</taxon>
        <taxon>Bacillati</taxon>
        <taxon>Bacillota</taxon>
        <taxon>Clostridia</taxon>
        <taxon>Eubacteriales</taxon>
        <taxon>Clostridiales Family XVII. Incertae Sedis</taxon>
        <taxon>Sulfobacillus</taxon>
    </lineage>
</organism>
<comment type="similarity">
    <text evidence="2 9">Belongs to the ABC-2 integral membrane protein family.</text>
</comment>
<evidence type="ECO:0000256" key="7">
    <source>
        <dbReference type="ARBA" id="ARBA00022989"/>
    </source>
</evidence>
<dbReference type="AlphaFoldDB" id="A0A1W1WDK5"/>
<evidence type="ECO:0000256" key="3">
    <source>
        <dbReference type="ARBA" id="ARBA00022448"/>
    </source>
</evidence>
<dbReference type="GO" id="GO:0015920">
    <property type="term" value="P:lipopolysaccharide transport"/>
    <property type="evidence" value="ECO:0007669"/>
    <property type="project" value="TreeGrafter"/>
</dbReference>
<dbReference type="InterPro" id="IPR000412">
    <property type="entry name" value="ABC_2_transport"/>
</dbReference>
<keyword evidence="4 9" id="KW-1003">Cell membrane</keyword>
<evidence type="ECO:0000256" key="8">
    <source>
        <dbReference type="ARBA" id="ARBA00023136"/>
    </source>
</evidence>
<dbReference type="OrthoDB" id="9786910at2"/>
<dbReference type="InterPro" id="IPR013525">
    <property type="entry name" value="ABC2_TM"/>
</dbReference>
<feature type="transmembrane region" description="Helical" evidence="9">
    <location>
        <begin position="271"/>
        <end position="291"/>
    </location>
</feature>
<feature type="domain" description="ABC transmembrane type-2" evidence="11">
    <location>
        <begin position="74"/>
        <end position="294"/>
    </location>
</feature>
<feature type="transmembrane region" description="Helical" evidence="9">
    <location>
        <begin position="217"/>
        <end position="236"/>
    </location>
</feature>
<evidence type="ECO:0000313" key="12">
    <source>
        <dbReference type="EMBL" id="SMC04398.1"/>
    </source>
</evidence>
<evidence type="ECO:0000256" key="10">
    <source>
        <dbReference type="SAM" id="MobiDB-lite"/>
    </source>
</evidence>
<gene>
    <name evidence="12" type="ORF">SAMN00768000_1631</name>
</gene>
<feature type="transmembrane region" description="Helical" evidence="9">
    <location>
        <begin position="76"/>
        <end position="100"/>
    </location>
</feature>
<evidence type="ECO:0000256" key="5">
    <source>
        <dbReference type="ARBA" id="ARBA00022519"/>
    </source>
</evidence>
<keyword evidence="5" id="KW-0997">Cell inner membrane</keyword>
<evidence type="ECO:0000256" key="2">
    <source>
        <dbReference type="ARBA" id="ARBA00007783"/>
    </source>
</evidence>
<feature type="transmembrane region" description="Helical" evidence="9">
    <location>
        <begin position="155"/>
        <end position="178"/>
    </location>
</feature>
<evidence type="ECO:0000313" key="13">
    <source>
        <dbReference type="Proteomes" id="UP000192660"/>
    </source>
</evidence>
<feature type="transmembrane region" description="Helical" evidence="9">
    <location>
        <begin position="120"/>
        <end position="143"/>
    </location>
</feature>
<keyword evidence="13" id="KW-1185">Reference proteome</keyword>
<dbReference type="PANTHER" id="PTHR30413:SF8">
    <property type="entry name" value="TRANSPORT PERMEASE PROTEIN"/>
    <property type="match status" value="1"/>
</dbReference>
<dbReference type="PROSITE" id="PS51012">
    <property type="entry name" value="ABC_TM2"/>
    <property type="match status" value="1"/>
</dbReference>
<feature type="region of interest" description="Disordered" evidence="10">
    <location>
        <begin position="1"/>
        <end position="33"/>
    </location>
</feature>
<evidence type="ECO:0000256" key="9">
    <source>
        <dbReference type="RuleBase" id="RU361157"/>
    </source>
</evidence>
<evidence type="ECO:0000256" key="4">
    <source>
        <dbReference type="ARBA" id="ARBA00022475"/>
    </source>
</evidence>
<evidence type="ECO:0000256" key="6">
    <source>
        <dbReference type="ARBA" id="ARBA00022692"/>
    </source>
</evidence>
<dbReference type="GO" id="GO:0140359">
    <property type="term" value="F:ABC-type transporter activity"/>
    <property type="evidence" value="ECO:0007669"/>
    <property type="project" value="InterPro"/>
</dbReference>
<evidence type="ECO:0000259" key="11">
    <source>
        <dbReference type="PROSITE" id="PS51012"/>
    </source>
</evidence>
<accession>A0A1W1WDK5</accession>
<reference evidence="13" key="1">
    <citation type="submission" date="2017-04" db="EMBL/GenBank/DDBJ databases">
        <authorList>
            <person name="Varghese N."/>
            <person name="Submissions S."/>
        </authorList>
    </citation>
    <scope>NUCLEOTIDE SEQUENCE [LARGE SCALE GENOMIC DNA]</scope>
    <source>
        <strain evidence="13">DSM 9293</strain>
    </source>
</reference>
<dbReference type="PRINTS" id="PR00164">
    <property type="entry name" value="ABC2TRNSPORT"/>
</dbReference>
<evidence type="ECO:0000256" key="1">
    <source>
        <dbReference type="ARBA" id="ARBA00004429"/>
    </source>
</evidence>
<keyword evidence="6 9" id="KW-0812">Transmembrane</keyword>
<name>A0A1W1WDK5_SULTA</name>
<dbReference type="PANTHER" id="PTHR30413">
    <property type="entry name" value="INNER MEMBRANE TRANSPORT PERMEASE"/>
    <property type="match status" value="1"/>
</dbReference>
<dbReference type="GO" id="GO:0043190">
    <property type="term" value="C:ATP-binding cassette (ABC) transporter complex"/>
    <property type="evidence" value="ECO:0007669"/>
    <property type="project" value="InterPro"/>
</dbReference>
<sequence>MSRRLIFGSSKGAKKSVSKPVRMDESSHESASSPSVSLWKSQWQKRFHQIGLWAELTRNLAVRDVETRYKHSILGLYWAIINPLVTAAIFGFVFGVVFHASSKPIPYVVFMLTGITFWNFFANGVMSAVGSISGNAALLAKIYFPRIVLPTASVLARFIDFLFSLLVLIVFIFIYHTPIYWTTLWIPVILVLQIFFTLGIGYLVAALNVLYRDVNQLMGLILLVWMYFSPVMYPVTNLKPSLRSILLMNPMGSLLQMERDVIFTGHLQYPIFAWVALAWTVFVFLAGVSLFRRIEPLFAEVM</sequence>
<keyword evidence="7 9" id="KW-1133">Transmembrane helix</keyword>
<keyword evidence="8 9" id="KW-0472">Membrane</keyword>
<proteinExistence type="inferred from homology"/>
<feature type="transmembrane region" description="Helical" evidence="9">
    <location>
        <begin position="184"/>
        <end position="205"/>
    </location>
</feature>
<keyword evidence="3 9" id="KW-0813">Transport</keyword>
<dbReference type="EMBL" id="FWWY01000001">
    <property type="protein sequence ID" value="SMC04398.1"/>
    <property type="molecule type" value="Genomic_DNA"/>
</dbReference>
<protein>
    <recommendedName>
        <fullName evidence="9">Transport permease protein</fullName>
    </recommendedName>
</protein>
<dbReference type="STRING" id="28034.BFX07_01235"/>
<dbReference type="InterPro" id="IPR047817">
    <property type="entry name" value="ABC2_TM_bact-type"/>
</dbReference>
<dbReference type="Proteomes" id="UP000192660">
    <property type="component" value="Unassembled WGS sequence"/>
</dbReference>
<dbReference type="Pfam" id="PF01061">
    <property type="entry name" value="ABC2_membrane"/>
    <property type="match status" value="1"/>
</dbReference>
<comment type="subcellular location">
    <subcellularLocation>
        <location evidence="1">Cell inner membrane</location>
        <topology evidence="1">Multi-pass membrane protein</topology>
    </subcellularLocation>
    <subcellularLocation>
        <location evidence="9">Cell membrane</location>
        <topology evidence="9">Multi-pass membrane protein</topology>
    </subcellularLocation>
</comment>